<proteinExistence type="predicted"/>
<comment type="caution">
    <text evidence="1">The sequence shown here is derived from an EMBL/GenBank/DDBJ whole genome shotgun (WGS) entry which is preliminary data.</text>
</comment>
<evidence type="ECO:0000313" key="2">
    <source>
        <dbReference type="Proteomes" id="UP001162131"/>
    </source>
</evidence>
<gene>
    <name evidence="1" type="ORF">BSTOLATCC_MIC13149</name>
</gene>
<sequence>MNRSLTPPVIVIHPDPREPVTFRLPSIQISAKHNINSLFDQTIITEKDSTLDTDEKPKDSQQKVKSRSFAIFASGLCRCFRNKKTKKVIATETGPETKYEC</sequence>
<accession>A0AAU9INN4</accession>
<dbReference type="Proteomes" id="UP001162131">
    <property type="component" value="Unassembled WGS sequence"/>
</dbReference>
<organism evidence="1 2">
    <name type="scientific">Blepharisma stoltei</name>
    <dbReference type="NCBI Taxonomy" id="1481888"/>
    <lineage>
        <taxon>Eukaryota</taxon>
        <taxon>Sar</taxon>
        <taxon>Alveolata</taxon>
        <taxon>Ciliophora</taxon>
        <taxon>Postciliodesmatophora</taxon>
        <taxon>Heterotrichea</taxon>
        <taxon>Heterotrichida</taxon>
        <taxon>Blepharismidae</taxon>
        <taxon>Blepharisma</taxon>
    </lineage>
</organism>
<protein>
    <submittedName>
        <fullName evidence="1">Uncharacterized protein</fullName>
    </submittedName>
</protein>
<keyword evidence="2" id="KW-1185">Reference proteome</keyword>
<evidence type="ECO:0000313" key="1">
    <source>
        <dbReference type="EMBL" id="CAG9315376.1"/>
    </source>
</evidence>
<name>A0AAU9INN4_9CILI</name>
<reference evidence="1" key="1">
    <citation type="submission" date="2021-09" db="EMBL/GenBank/DDBJ databases">
        <authorList>
            <consortium name="AG Swart"/>
            <person name="Singh M."/>
            <person name="Singh A."/>
            <person name="Seah K."/>
            <person name="Emmerich C."/>
        </authorList>
    </citation>
    <scope>NUCLEOTIDE SEQUENCE</scope>
    <source>
        <strain evidence="1">ATCC30299</strain>
    </source>
</reference>
<dbReference type="EMBL" id="CAJZBQ010000013">
    <property type="protein sequence ID" value="CAG9315376.1"/>
    <property type="molecule type" value="Genomic_DNA"/>
</dbReference>
<dbReference type="AlphaFoldDB" id="A0AAU9INN4"/>